<evidence type="ECO:0000313" key="2">
    <source>
        <dbReference type="Proteomes" id="UP001589647"/>
    </source>
</evidence>
<dbReference type="InterPro" id="IPR004401">
    <property type="entry name" value="YbaB/EbfC"/>
</dbReference>
<dbReference type="Pfam" id="PF02575">
    <property type="entry name" value="YbaB_DNA_bd"/>
    <property type="match status" value="1"/>
</dbReference>
<organism evidence="1 2">
    <name type="scientific">Nonomuraea spiralis</name>
    <dbReference type="NCBI Taxonomy" id="46182"/>
    <lineage>
        <taxon>Bacteria</taxon>
        <taxon>Bacillati</taxon>
        <taxon>Actinomycetota</taxon>
        <taxon>Actinomycetes</taxon>
        <taxon>Streptosporangiales</taxon>
        <taxon>Streptosporangiaceae</taxon>
        <taxon>Nonomuraea</taxon>
    </lineage>
</organism>
<protein>
    <submittedName>
        <fullName evidence="1">YbaB/EbfC family nucleoid-associated protein</fullName>
    </submittedName>
</protein>
<reference evidence="1 2" key="1">
    <citation type="submission" date="2024-09" db="EMBL/GenBank/DDBJ databases">
        <authorList>
            <person name="Sun Q."/>
            <person name="Mori K."/>
        </authorList>
    </citation>
    <scope>NUCLEOTIDE SEQUENCE [LARGE SCALE GENOMIC DNA]</scope>
    <source>
        <strain evidence="1 2">CCM 3426</strain>
    </source>
</reference>
<dbReference type="RefSeq" id="WP_229823948.1">
    <property type="nucleotide sequence ID" value="NZ_BMRC01000005.1"/>
</dbReference>
<gene>
    <name evidence="1" type="ORF">ACFFV7_44860</name>
</gene>
<proteinExistence type="predicted"/>
<dbReference type="Gene3D" id="3.30.1310.10">
    <property type="entry name" value="Nucleoid-associated protein YbaB-like domain"/>
    <property type="match status" value="1"/>
</dbReference>
<accession>A0ABV5IV09</accession>
<dbReference type="EMBL" id="JBHMEI010000078">
    <property type="protein sequence ID" value="MFB9208377.1"/>
    <property type="molecule type" value="Genomic_DNA"/>
</dbReference>
<sequence>MADAFEVEVSALAGEINQQVARVREAFGELSALEHTARSADGMVSVTVGRHGQLRGVELNPRAYRSLSPTQLAEAIMRQANEATAAVSEQSRQLLNPLMPDGMPYEEVFGERATLDAFFPSPVEPAP</sequence>
<name>A0ABV5IV09_9ACTN</name>
<comment type="caution">
    <text evidence="1">The sequence shown here is derived from an EMBL/GenBank/DDBJ whole genome shotgun (WGS) entry which is preliminary data.</text>
</comment>
<dbReference type="SUPFAM" id="SSF82607">
    <property type="entry name" value="YbaB-like"/>
    <property type="match status" value="1"/>
</dbReference>
<dbReference type="InterPro" id="IPR036894">
    <property type="entry name" value="YbaB-like_sf"/>
</dbReference>
<evidence type="ECO:0000313" key="1">
    <source>
        <dbReference type="EMBL" id="MFB9208377.1"/>
    </source>
</evidence>
<keyword evidence="2" id="KW-1185">Reference proteome</keyword>
<dbReference type="Proteomes" id="UP001589647">
    <property type="component" value="Unassembled WGS sequence"/>
</dbReference>